<sequence length="257" mass="29306">MIILNTQGIVLRSARYKESDLILTIFTRKLGKISAIAKGAKRNKSSLLSSSQVFSYSNFTLKQQGNMYRVSQSETIKSFYNIAYDIDAFSYATYITKLVEGSVYENQTNNRLFVLLAQTLYLYTQDDVDKEFVTRAFELKFLDYTGFKPNINRCVSCGTDNIKNSVFNVDEGGILCEKCKGNHVYNFKIDATTIKLIDYIFRNDILTCSKAKVSKYIVNELSKILKVYIQVYVDNANTKSLHLLQGLENYKGADNND</sequence>
<feature type="domain" description="DNA replication/recombination mediator RecO N-terminal" evidence="8">
    <location>
        <begin position="1"/>
        <end position="79"/>
    </location>
</feature>
<dbReference type="EMBL" id="CEKZ01000003">
    <property type="protein sequence ID" value="CEQ02444.1"/>
    <property type="molecule type" value="Genomic_DNA"/>
</dbReference>
<evidence type="ECO:0000256" key="3">
    <source>
        <dbReference type="ARBA" id="ARBA00022763"/>
    </source>
</evidence>
<dbReference type="InterPro" id="IPR042242">
    <property type="entry name" value="RecO_C"/>
</dbReference>
<organism evidence="9 10">
    <name type="scientific">Paraclostridium sordellii</name>
    <name type="common">Clostridium sordellii</name>
    <dbReference type="NCBI Taxonomy" id="1505"/>
    <lineage>
        <taxon>Bacteria</taxon>
        <taxon>Bacillati</taxon>
        <taxon>Bacillota</taxon>
        <taxon>Clostridia</taxon>
        <taxon>Peptostreptococcales</taxon>
        <taxon>Peptostreptococcaceae</taxon>
        <taxon>Paraclostridium</taxon>
    </lineage>
</organism>
<evidence type="ECO:0000256" key="4">
    <source>
        <dbReference type="ARBA" id="ARBA00023172"/>
    </source>
</evidence>
<dbReference type="NCBIfam" id="TIGR00613">
    <property type="entry name" value="reco"/>
    <property type="match status" value="1"/>
</dbReference>
<dbReference type="AlphaFoldDB" id="A0A0C7QHP9"/>
<reference evidence="9 10" key="1">
    <citation type="submission" date="2015-01" db="EMBL/GenBank/DDBJ databases">
        <authorList>
            <person name="Aslett A.Martin."/>
            <person name="De Silva Nishadi"/>
        </authorList>
    </citation>
    <scope>NUCLEOTIDE SEQUENCE [LARGE SCALE GENOMIC DNA]</scope>
    <source>
        <strain evidence="9 10">R28058</strain>
    </source>
</reference>
<dbReference type="OrthoDB" id="9797083at2"/>
<dbReference type="InterPro" id="IPR022572">
    <property type="entry name" value="DNA_rep/recomb_RecO_N"/>
</dbReference>
<dbReference type="SUPFAM" id="SSF57863">
    <property type="entry name" value="ArfGap/RecO-like zinc finger"/>
    <property type="match status" value="1"/>
</dbReference>
<accession>A0A0C7QHP9</accession>
<evidence type="ECO:0000256" key="6">
    <source>
        <dbReference type="ARBA" id="ARBA00033409"/>
    </source>
</evidence>
<keyword evidence="3 7" id="KW-0227">DNA damage</keyword>
<dbReference type="RefSeq" id="WP_055335027.1">
    <property type="nucleotide sequence ID" value="NZ_CDNF01000003.1"/>
</dbReference>
<dbReference type="GO" id="GO:0043590">
    <property type="term" value="C:bacterial nucleoid"/>
    <property type="evidence" value="ECO:0007669"/>
    <property type="project" value="TreeGrafter"/>
</dbReference>
<dbReference type="Gene3D" id="2.40.50.140">
    <property type="entry name" value="Nucleic acid-binding proteins"/>
    <property type="match status" value="1"/>
</dbReference>
<dbReference type="Pfam" id="PF11967">
    <property type="entry name" value="RecO_N"/>
    <property type="match status" value="1"/>
</dbReference>
<keyword evidence="5 7" id="KW-0234">DNA repair</keyword>
<evidence type="ECO:0000256" key="5">
    <source>
        <dbReference type="ARBA" id="ARBA00023204"/>
    </source>
</evidence>
<dbReference type="PANTHER" id="PTHR33991">
    <property type="entry name" value="DNA REPAIR PROTEIN RECO"/>
    <property type="match status" value="1"/>
</dbReference>
<comment type="similarity">
    <text evidence="1 7">Belongs to the RecO family.</text>
</comment>
<comment type="function">
    <text evidence="7">Involved in DNA repair and RecF pathway recombination.</text>
</comment>
<dbReference type="GO" id="GO:0006302">
    <property type="term" value="P:double-strand break repair"/>
    <property type="evidence" value="ECO:0007669"/>
    <property type="project" value="TreeGrafter"/>
</dbReference>
<dbReference type="SUPFAM" id="SSF50249">
    <property type="entry name" value="Nucleic acid-binding proteins"/>
    <property type="match status" value="1"/>
</dbReference>
<name>A0A0C7QHP9_PARSO</name>
<evidence type="ECO:0000313" key="9">
    <source>
        <dbReference type="EMBL" id="CEQ02444.1"/>
    </source>
</evidence>
<dbReference type="InterPro" id="IPR037278">
    <property type="entry name" value="ARFGAP/RecO"/>
</dbReference>
<protein>
    <recommendedName>
        <fullName evidence="2 7">DNA repair protein RecO</fullName>
    </recommendedName>
    <alternativeName>
        <fullName evidence="6 7">Recombination protein O</fullName>
    </alternativeName>
</protein>
<dbReference type="Gene3D" id="1.20.1440.120">
    <property type="entry name" value="Recombination protein O, C-terminal domain"/>
    <property type="match status" value="1"/>
</dbReference>
<dbReference type="GO" id="GO:0006310">
    <property type="term" value="P:DNA recombination"/>
    <property type="evidence" value="ECO:0007669"/>
    <property type="project" value="UniProtKB-UniRule"/>
</dbReference>
<dbReference type="HAMAP" id="MF_00201">
    <property type="entry name" value="RecO"/>
    <property type="match status" value="1"/>
</dbReference>
<dbReference type="Pfam" id="PF02565">
    <property type="entry name" value="RecO_C"/>
    <property type="match status" value="1"/>
</dbReference>
<keyword evidence="4 7" id="KW-0233">DNA recombination</keyword>
<proteinExistence type="inferred from homology"/>
<dbReference type="PANTHER" id="PTHR33991:SF1">
    <property type="entry name" value="DNA REPAIR PROTEIN RECO"/>
    <property type="match status" value="1"/>
</dbReference>
<evidence type="ECO:0000313" key="10">
    <source>
        <dbReference type="Proteomes" id="UP000049127"/>
    </source>
</evidence>
<evidence type="ECO:0000256" key="7">
    <source>
        <dbReference type="HAMAP-Rule" id="MF_00201"/>
    </source>
</evidence>
<evidence type="ECO:0000259" key="8">
    <source>
        <dbReference type="Pfam" id="PF11967"/>
    </source>
</evidence>
<dbReference type="InterPro" id="IPR012340">
    <property type="entry name" value="NA-bd_OB-fold"/>
</dbReference>
<dbReference type="Proteomes" id="UP000049127">
    <property type="component" value="Unassembled WGS sequence"/>
</dbReference>
<evidence type="ECO:0000256" key="2">
    <source>
        <dbReference type="ARBA" id="ARBA00021310"/>
    </source>
</evidence>
<dbReference type="InterPro" id="IPR003717">
    <property type="entry name" value="RecO"/>
</dbReference>
<gene>
    <name evidence="7 9" type="primary">recO</name>
    <name evidence="9" type="ORF">R28058_01771</name>
</gene>
<evidence type="ECO:0000256" key="1">
    <source>
        <dbReference type="ARBA" id="ARBA00007452"/>
    </source>
</evidence>